<reference evidence="3" key="1">
    <citation type="submission" date="2020-10" db="EMBL/GenBank/DDBJ databases">
        <title>Ca. Dormibacterota MAGs.</title>
        <authorList>
            <person name="Montgomery K."/>
        </authorList>
    </citation>
    <scope>NUCLEOTIDE SEQUENCE [LARGE SCALE GENOMIC DNA]</scope>
    <source>
        <strain evidence="3">SC8812_S17_10</strain>
    </source>
</reference>
<dbReference type="NCBIfam" id="NF033748">
    <property type="entry name" value="class_F_sortase"/>
    <property type="match status" value="1"/>
</dbReference>
<evidence type="ECO:0000256" key="1">
    <source>
        <dbReference type="ARBA" id="ARBA00022801"/>
    </source>
</evidence>
<comment type="caution">
    <text evidence="3">The sequence shown here is derived from an EMBL/GenBank/DDBJ whole genome shotgun (WGS) entry which is preliminary data.</text>
</comment>
<dbReference type="AlphaFoldDB" id="A0A934NA68"/>
<dbReference type="CDD" id="cd05829">
    <property type="entry name" value="Sortase_F"/>
    <property type="match status" value="1"/>
</dbReference>
<name>A0A934NA68_9BACT</name>
<accession>A0A934NA68</accession>
<evidence type="ECO:0000313" key="4">
    <source>
        <dbReference type="Proteomes" id="UP000612893"/>
    </source>
</evidence>
<sequence length="189" mass="19194">APVSSARPAPPPNMAVSEPTVRPALDVNGPPGPPAAVPSIGAPPARLRIPSIGVDSSLGRLGLNSDGSIEVPADFNQAGWYDKGPAPGEVGPAVVLGHLDSYTGPAVFARLASLKPGAEILVGRQDGTQLRFVVERVASFSSDAFPTDQVYGVTAGPALRLITCGGNFNVGRGRYSANVVAFATLTQAG</sequence>
<proteinExistence type="predicted"/>
<keyword evidence="1" id="KW-0378">Hydrolase</keyword>
<dbReference type="Proteomes" id="UP000612893">
    <property type="component" value="Unassembled WGS sequence"/>
</dbReference>
<dbReference type="InterPro" id="IPR023365">
    <property type="entry name" value="Sortase_dom-sf"/>
</dbReference>
<dbReference type="RefSeq" id="WP_338205279.1">
    <property type="nucleotide sequence ID" value="NZ_JAEKNR010000236.1"/>
</dbReference>
<keyword evidence="4" id="KW-1185">Reference proteome</keyword>
<dbReference type="EMBL" id="JAEKNR010000236">
    <property type="protein sequence ID" value="MBJ7601161.1"/>
    <property type="molecule type" value="Genomic_DNA"/>
</dbReference>
<feature type="non-terminal residue" evidence="3">
    <location>
        <position position="1"/>
    </location>
</feature>
<dbReference type="SUPFAM" id="SSF63817">
    <property type="entry name" value="Sortase"/>
    <property type="match status" value="1"/>
</dbReference>
<evidence type="ECO:0000256" key="2">
    <source>
        <dbReference type="SAM" id="MobiDB-lite"/>
    </source>
</evidence>
<dbReference type="InterPro" id="IPR042001">
    <property type="entry name" value="Sortase_F"/>
</dbReference>
<dbReference type="Pfam" id="PF04203">
    <property type="entry name" value="Sortase"/>
    <property type="match status" value="1"/>
</dbReference>
<dbReference type="GO" id="GO:0016787">
    <property type="term" value="F:hydrolase activity"/>
    <property type="evidence" value="ECO:0007669"/>
    <property type="project" value="UniProtKB-KW"/>
</dbReference>
<dbReference type="Gene3D" id="2.40.260.10">
    <property type="entry name" value="Sortase"/>
    <property type="match status" value="1"/>
</dbReference>
<organism evidence="3 4">
    <name type="scientific">Candidatus Nephthysia bennettiae</name>
    <dbReference type="NCBI Taxonomy" id="3127016"/>
    <lineage>
        <taxon>Bacteria</taxon>
        <taxon>Bacillati</taxon>
        <taxon>Candidatus Dormiibacterota</taxon>
        <taxon>Candidatus Dormibacteria</taxon>
        <taxon>Candidatus Dormibacterales</taxon>
        <taxon>Candidatus Dormibacteraceae</taxon>
        <taxon>Candidatus Nephthysia</taxon>
    </lineage>
</organism>
<protein>
    <submittedName>
        <fullName evidence="3">Class F sortase</fullName>
    </submittedName>
</protein>
<evidence type="ECO:0000313" key="3">
    <source>
        <dbReference type="EMBL" id="MBJ7601161.1"/>
    </source>
</evidence>
<dbReference type="InterPro" id="IPR005754">
    <property type="entry name" value="Sortase"/>
</dbReference>
<feature type="region of interest" description="Disordered" evidence="2">
    <location>
        <begin position="1"/>
        <end position="41"/>
    </location>
</feature>
<gene>
    <name evidence="3" type="ORF">JF922_24200</name>
</gene>